<sequence length="333" mass="39085">MVLQVISLNEVEEKDKVKVDKFIMDSNSNGEFINTIKYLSYHNESWFNDDSVIVKDVSSGVIKSVMMAAIKKNDDNTIISHPGTTFSGPIFNGKRNFEEMEQILELILSYYDKKYKYMELKIQPNHYSTQPYQEVEYLLLKIGFRFGFTALSNVIDLKKYKEENDFLKLYNQKRRNQVKKSIKESNYTFTRLNNIDENIWTNMERNIRTKFETNTTHTYNQIVDLHDKFKENIVPYATYRKDGQYGAFALAFKFKNVFHTQYLDLNYELRQEYPNLFLIHTLVKEAISEGFGYFSFGASTENGGRDLNLGLYNYKSGFGGGSILLPVYKRKLR</sequence>
<dbReference type="PROSITE" id="PS51191">
    <property type="entry name" value="FEMABX"/>
    <property type="match status" value="1"/>
</dbReference>
<dbReference type="InterPro" id="IPR016181">
    <property type="entry name" value="Acyl_CoA_acyltransferase"/>
</dbReference>
<dbReference type="EMBL" id="OAOP01000001">
    <property type="protein sequence ID" value="SNX67087.1"/>
    <property type="molecule type" value="Genomic_DNA"/>
</dbReference>
<evidence type="ECO:0000313" key="4">
    <source>
        <dbReference type="Proteomes" id="UP000219546"/>
    </source>
</evidence>
<proteinExistence type="predicted"/>
<evidence type="ECO:0000259" key="2">
    <source>
        <dbReference type="Pfam" id="PF13480"/>
    </source>
</evidence>
<organism evidence="3 4">
    <name type="scientific">Bacillus oleivorans</name>
    <dbReference type="NCBI Taxonomy" id="1448271"/>
    <lineage>
        <taxon>Bacteria</taxon>
        <taxon>Bacillati</taxon>
        <taxon>Bacillota</taxon>
        <taxon>Bacilli</taxon>
        <taxon>Bacillales</taxon>
        <taxon>Bacillaceae</taxon>
        <taxon>Bacillus</taxon>
    </lineage>
</organism>
<dbReference type="RefSeq" id="WP_097156913.1">
    <property type="nucleotide sequence ID" value="NZ_JBEPMQ010000003.1"/>
</dbReference>
<evidence type="ECO:0000313" key="3">
    <source>
        <dbReference type="EMBL" id="SNX67087.1"/>
    </source>
</evidence>
<dbReference type="SUPFAM" id="SSF55729">
    <property type="entry name" value="Acyl-CoA N-acyltransferases (Nat)"/>
    <property type="match status" value="1"/>
</dbReference>
<dbReference type="InterPro" id="IPR038740">
    <property type="entry name" value="BioF2-like_GNAT_dom"/>
</dbReference>
<keyword evidence="3" id="KW-0808">Transferase</keyword>
<gene>
    <name evidence="3" type="ORF">SAMN05877753_101402</name>
</gene>
<dbReference type="Pfam" id="PF13480">
    <property type="entry name" value="Acetyltransf_6"/>
    <property type="match status" value="1"/>
</dbReference>
<name>A0A285CHK4_9BACI</name>
<comment type="subcellular location">
    <subcellularLocation>
        <location evidence="1">Cytoplasm</location>
    </subcellularLocation>
</comment>
<dbReference type="InterPro" id="IPR003447">
    <property type="entry name" value="FEMABX"/>
</dbReference>
<accession>A0A285CHK4</accession>
<dbReference type="OrthoDB" id="9808687at2"/>
<protein>
    <submittedName>
        <fullName evidence="3">Acetyltransferase (GNAT) family protein</fullName>
    </submittedName>
</protein>
<dbReference type="Proteomes" id="UP000219546">
    <property type="component" value="Unassembled WGS sequence"/>
</dbReference>
<feature type="domain" description="BioF2-like acetyltransferase" evidence="2">
    <location>
        <begin position="224"/>
        <end position="301"/>
    </location>
</feature>
<reference evidence="3 4" key="1">
    <citation type="submission" date="2017-08" db="EMBL/GenBank/DDBJ databases">
        <authorList>
            <person name="de Groot N.N."/>
        </authorList>
    </citation>
    <scope>NUCLEOTIDE SEQUENCE [LARGE SCALE GENOMIC DNA]</scope>
    <source>
        <strain evidence="3 4">JC228</strain>
    </source>
</reference>
<dbReference type="AlphaFoldDB" id="A0A285CHK4"/>
<dbReference type="Gene3D" id="3.40.630.30">
    <property type="match status" value="1"/>
</dbReference>
<evidence type="ECO:0000256" key="1">
    <source>
        <dbReference type="ARBA" id="ARBA00004496"/>
    </source>
</evidence>
<dbReference type="GO" id="GO:0005737">
    <property type="term" value="C:cytoplasm"/>
    <property type="evidence" value="ECO:0007669"/>
    <property type="project" value="UniProtKB-SubCell"/>
</dbReference>
<keyword evidence="4" id="KW-1185">Reference proteome</keyword>
<dbReference type="GO" id="GO:0016755">
    <property type="term" value="F:aminoacyltransferase activity"/>
    <property type="evidence" value="ECO:0007669"/>
    <property type="project" value="InterPro"/>
</dbReference>
<dbReference type="GO" id="GO:0044038">
    <property type="term" value="P:cell wall macromolecule biosynthetic process"/>
    <property type="evidence" value="ECO:0007669"/>
    <property type="project" value="InterPro"/>
</dbReference>